<protein>
    <submittedName>
        <fullName evidence="1">Ferritin-like metal-binding protein YciE</fullName>
    </submittedName>
</protein>
<keyword evidence="2" id="KW-1185">Reference proteome</keyword>
<dbReference type="Proteomes" id="UP001247620">
    <property type="component" value="Unassembled WGS sequence"/>
</dbReference>
<dbReference type="InterPro" id="IPR012347">
    <property type="entry name" value="Ferritin-like"/>
</dbReference>
<sequence>METQIQNRADSKLKEFFVDQLEDLLWAEKKLVKTLPKMEEAATSVELKNAFGNHLAQTKNHVSRLEQVFGIIGEDVDTTKCPAMAGIVDEGEDIIDDTDEGTAQRDVGLIFAGQKAEHYEIATYGGMVTLAKTLGYDDAAALLSQTLAEEKEADSLLTEIAENNINFQASTEPKNEGFFS</sequence>
<dbReference type="InterPro" id="IPR010287">
    <property type="entry name" value="DUF892_YciF-like"/>
</dbReference>
<accession>A0ABU1TFS7</accession>
<name>A0ABU1TFS7_9SPHI</name>
<gene>
    <name evidence="1" type="ORF">J2W55_004135</name>
</gene>
<dbReference type="CDD" id="cd07909">
    <property type="entry name" value="YciF"/>
    <property type="match status" value="1"/>
</dbReference>
<dbReference type="PANTHER" id="PTHR30565:SF9">
    <property type="entry name" value="PROTEIN YCIF"/>
    <property type="match status" value="1"/>
</dbReference>
<dbReference type="PANTHER" id="PTHR30565">
    <property type="entry name" value="PROTEIN YCIF"/>
    <property type="match status" value="1"/>
</dbReference>
<comment type="caution">
    <text evidence="1">The sequence shown here is derived from an EMBL/GenBank/DDBJ whole genome shotgun (WGS) entry which is preliminary data.</text>
</comment>
<organism evidence="1 2">
    <name type="scientific">Mucilaginibacter pocheonensis</name>
    <dbReference type="NCBI Taxonomy" id="398050"/>
    <lineage>
        <taxon>Bacteria</taxon>
        <taxon>Pseudomonadati</taxon>
        <taxon>Bacteroidota</taxon>
        <taxon>Sphingobacteriia</taxon>
        <taxon>Sphingobacteriales</taxon>
        <taxon>Sphingobacteriaceae</taxon>
        <taxon>Mucilaginibacter</taxon>
    </lineage>
</organism>
<dbReference type="Gene3D" id="1.20.1260.10">
    <property type="match status" value="1"/>
</dbReference>
<dbReference type="InterPro" id="IPR047114">
    <property type="entry name" value="YciF"/>
</dbReference>
<evidence type="ECO:0000313" key="2">
    <source>
        <dbReference type="Proteomes" id="UP001247620"/>
    </source>
</evidence>
<dbReference type="Pfam" id="PF05974">
    <property type="entry name" value="DUF892"/>
    <property type="match status" value="1"/>
</dbReference>
<dbReference type="SUPFAM" id="SSF47240">
    <property type="entry name" value="Ferritin-like"/>
    <property type="match status" value="1"/>
</dbReference>
<proteinExistence type="predicted"/>
<evidence type="ECO:0000313" key="1">
    <source>
        <dbReference type="EMBL" id="MDR6944275.1"/>
    </source>
</evidence>
<reference evidence="1 2" key="1">
    <citation type="submission" date="2023-07" db="EMBL/GenBank/DDBJ databases">
        <title>Sorghum-associated microbial communities from plants grown in Nebraska, USA.</title>
        <authorList>
            <person name="Schachtman D."/>
        </authorList>
    </citation>
    <scope>NUCLEOTIDE SEQUENCE [LARGE SCALE GENOMIC DNA]</scope>
    <source>
        <strain evidence="1 2">3262</strain>
    </source>
</reference>
<dbReference type="InterPro" id="IPR009078">
    <property type="entry name" value="Ferritin-like_SF"/>
</dbReference>
<dbReference type="EMBL" id="JAVDUU010000004">
    <property type="protein sequence ID" value="MDR6944275.1"/>
    <property type="molecule type" value="Genomic_DNA"/>
</dbReference>
<dbReference type="RefSeq" id="WP_310100037.1">
    <property type="nucleotide sequence ID" value="NZ_JAVDUU010000004.1"/>
</dbReference>